<protein>
    <submittedName>
        <fullName evidence="3">Uncharacterized protein</fullName>
    </submittedName>
</protein>
<feature type="region of interest" description="Disordered" evidence="2">
    <location>
        <begin position="903"/>
        <end position="928"/>
    </location>
</feature>
<feature type="compositionally biased region" description="Polar residues" evidence="2">
    <location>
        <begin position="111"/>
        <end position="123"/>
    </location>
</feature>
<name>A0A9W7BB65_9STRA</name>
<keyword evidence="4" id="KW-1185">Reference proteome</keyword>
<comment type="caution">
    <text evidence="3">The sequence shown here is derived from an EMBL/GenBank/DDBJ whole genome shotgun (WGS) entry which is preliminary data.</text>
</comment>
<dbReference type="AlphaFoldDB" id="A0A9W7BB65"/>
<evidence type="ECO:0000256" key="1">
    <source>
        <dbReference type="SAM" id="Coils"/>
    </source>
</evidence>
<feature type="compositionally biased region" description="Pro residues" evidence="2">
    <location>
        <begin position="83"/>
        <end position="102"/>
    </location>
</feature>
<dbReference type="Proteomes" id="UP001165085">
    <property type="component" value="Unassembled WGS sequence"/>
</dbReference>
<feature type="region of interest" description="Disordered" evidence="2">
    <location>
        <begin position="1"/>
        <end position="25"/>
    </location>
</feature>
<dbReference type="EMBL" id="BRXY01000302">
    <property type="protein sequence ID" value="GMH85381.1"/>
    <property type="molecule type" value="Genomic_DNA"/>
</dbReference>
<feature type="compositionally biased region" description="Basic residues" evidence="2">
    <location>
        <begin position="57"/>
        <end position="76"/>
    </location>
</feature>
<feature type="coiled-coil region" evidence="1">
    <location>
        <begin position="317"/>
        <end position="430"/>
    </location>
</feature>
<feature type="coiled-coil region" evidence="1">
    <location>
        <begin position="1086"/>
        <end position="1120"/>
    </location>
</feature>
<feature type="region of interest" description="Disordered" evidence="2">
    <location>
        <begin position="188"/>
        <end position="213"/>
    </location>
</feature>
<gene>
    <name evidence="3" type="ORF">TrST_g860</name>
</gene>
<keyword evidence="1" id="KW-0175">Coiled coil</keyword>
<feature type="compositionally biased region" description="Acidic residues" evidence="2">
    <location>
        <begin position="192"/>
        <end position="202"/>
    </location>
</feature>
<feature type="compositionally biased region" description="Pro residues" evidence="2">
    <location>
        <begin position="910"/>
        <end position="922"/>
    </location>
</feature>
<feature type="compositionally biased region" description="Low complexity" evidence="2">
    <location>
        <begin position="1"/>
        <end position="23"/>
    </location>
</feature>
<evidence type="ECO:0000313" key="3">
    <source>
        <dbReference type="EMBL" id="GMH85381.1"/>
    </source>
</evidence>
<proteinExistence type="predicted"/>
<reference evidence="4" key="1">
    <citation type="journal article" date="2023" name="Commun. Biol.">
        <title>Genome analysis of Parmales, the sister group of diatoms, reveals the evolutionary specialization of diatoms from phago-mixotrophs to photoautotrophs.</title>
        <authorList>
            <person name="Ban H."/>
            <person name="Sato S."/>
            <person name="Yoshikawa S."/>
            <person name="Yamada K."/>
            <person name="Nakamura Y."/>
            <person name="Ichinomiya M."/>
            <person name="Sato N."/>
            <person name="Blanc-Mathieu R."/>
            <person name="Endo H."/>
            <person name="Kuwata A."/>
            <person name="Ogata H."/>
        </authorList>
    </citation>
    <scope>NUCLEOTIDE SEQUENCE [LARGE SCALE GENOMIC DNA]</scope>
    <source>
        <strain evidence="4">NIES 3701</strain>
    </source>
</reference>
<accession>A0A9W7BB65</accession>
<dbReference type="OrthoDB" id="10599358at2759"/>
<feature type="coiled-coil region" evidence="1">
    <location>
        <begin position="490"/>
        <end position="563"/>
    </location>
</feature>
<feature type="region of interest" description="Disordered" evidence="2">
    <location>
        <begin position="56"/>
        <end position="168"/>
    </location>
</feature>
<evidence type="ECO:0000256" key="2">
    <source>
        <dbReference type="SAM" id="MobiDB-lite"/>
    </source>
</evidence>
<evidence type="ECO:0000313" key="4">
    <source>
        <dbReference type="Proteomes" id="UP001165085"/>
    </source>
</evidence>
<organism evidence="3 4">
    <name type="scientific">Triparma strigata</name>
    <dbReference type="NCBI Taxonomy" id="1606541"/>
    <lineage>
        <taxon>Eukaryota</taxon>
        <taxon>Sar</taxon>
        <taxon>Stramenopiles</taxon>
        <taxon>Ochrophyta</taxon>
        <taxon>Bolidophyceae</taxon>
        <taxon>Parmales</taxon>
        <taxon>Triparmaceae</taxon>
        <taxon>Triparma</taxon>
    </lineage>
</organism>
<sequence>MSSSPLPLSPSSQSSTSLSSQTSEAESLNLAVLTIQDLQNHILKCNEKIEKLTAKNLKLKSSKSKRRSREKRKKSKSVSSQLPPTPLPHPVETPSKLPPPSSATPLKVLQNAASRASNLQKFLSSPKMARAKTPDIGRLSDSSDEGDWSSSSSLSSGNEKSFGTFPEDTVESHVRTASVIFLKSEAGHLETDSEAEEEEEEEGPRAVMRGGGGKEGEEIDVRYGIIDELDAMFGVVRAVIKIQSIRRMFVAKNFVESKRRRLVLYRAAMMLQKMIRRRAAMARLSNERRWKALELERQQTVVREAVEKALIDKQERIGTLEKSLDEQRIRFEEEKKEVNKRAEEAIKEVLLKMESEKQRFESEKSGAQLRADSLEEVKEENMGVIAELREELAELKDNNAELNQQIEQTAKEKEELAELKEGQIAHLKLKWQEDLDASKNKLSASEAAIQEMNVSFEETLNTSASKFEEDVEAADRAGYFMGKLEGEALVEDYDKRFASWEEDKRRLENELEVAAEKAVELELIIESVRQTAMEEKLTVEAEKRALEESVREAQDETRMVEKRCEARVRESEFFREEAILSLEVAQERANTRAMAMADERVRGMKETHDLEISKLVKTWEDRLERSTQDAQRIVAKVERDSSLHTMERMQEAEARHNDEVKRLRDLMDVKGRQAREESDLVVERLKNQHRDLIIELESTGDEKTRVMKDELRVGYEAQMNDLKEDCNMQVQNIRKVLVGEQRVFEEGREILKRETEARITEIVNKAEKERIGMEEKFSKQLFMSEQRSATETNKLTRNFEERISAMQGLLKMKTQRIEEMEKAARSTYDYTRGRWMDPSVGKFPLSSSSSISVGHTTGLPPPFTPLSARAAQGAAATSTRNHSVNDYSIIGPDVEWSTLEFSQRHTATKHPPPSAPPPPPPQASDWYSPGIERSAAKTIERTKESSRKHVSNISALLSRVTRGPQVASPSDLKQSSLTASQKLGCEIFSRVCHRWAIYKRNSYFHFWRDAATRRLIAMRVLRRVVVRMVKTKLVVSWYQWINWVREERVSDFETELGKVHKQIDYKVDEKYDDFVSRLERMRYENEKVLTARNEETERILKDLRDEVERVEDDLAAVRGNISDSMKQGWKEVKGDLVQTVKDSISPTKKDDSGEGLGVEAVEEDVAAGGVRGFQERVAFYREKYGTRS</sequence>
<feature type="coiled-coil region" evidence="1">
    <location>
        <begin position="646"/>
        <end position="702"/>
    </location>
</feature>